<sequence length="174" mass="18790">MQLAEYAPTYFPNRRGETVPELAARIDGFVRAFVRRVEAERPDVRTLLIVSHAACVVQIGRALVGDYALDFPAATASLSLYRRKGLGSLSAARAHGHVDGALFGTGKPVLGDWDAVILNSVDHLSGGVQHSWGFANLDLLPNGDVVFDKGDGREFVEADLLPVGLAKEFEIYAN</sequence>
<name>A0ABR3QG88_9TREE</name>
<dbReference type="Gene3D" id="3.40.50.1240">
    <property type="entry name" value="Phosphoglycerate mutase-like"/>
    <property type="match status" value="1"/>
</dbReference>
<dbReference type="EMBL" id="JBBXJM010000001">
    <property type="protein sequence ID" value="KAL1413726.1"/>
    <property type="molecule type" value="Genomic_DNA"/>
</dbReference>
<dbReference type="GeneID" id="95982551"/>
<evidence type="ECO:0000313" key="2">
    <source>
        <dbReference type="Proteomes" id="UP001565368"/>
    </source>
</evidence>
<dbReference type="RefSeq" id="XP_069213670.1">
    <property type="nucleotide sequence ID" value="XM_069350126.1"/>
</dbReference>
<evidence type="ECO:0000313" key="1">
    <source>
        <dbReference type="EMBL" id="KAL1413726.1"/>
    </source>
</evidence>
<keyword evidence="2" id="KW-1185">Reference proteome</keyword>
<dbReference type="Proteomes" id="UP001565368">
    <property type="component" value="Unassembled WGS sequence"/>
</dbReference>
<dbReference type="SUPFAM" id="SSF53254">
    <property type="entry name" value="Phosphoglycerate mutase-like"/>
    <property type="match status" value="1"/>
</dbReference>
<comment type="caution">
    <text evidence="1">The sequence shown here is derived from an EMBL/GenBank/DDBJ whole genome shotgun (WGS) entry which is preliminary data.</text>
</comment>
<organism evidence="1 2">
    <name type="scientific">Vanrija albida</name>
    <dbReference type="NCBI Taxonomy" id="181172"/>
    <lineage>
        <taxon>Eukaryota</taxon>
        <taxon>Fungi</taxon>
        <taxon>Dikarya</taxon>
        <taxon>Basidiomycota</taxon>
        <taxon>Agaricomycotina</taxon>
        <taxon>Tremellomycetes</taxon>
        <taxon>Trichosporonales</taxon>
        <taxon>Trichosporonaceae</taxon>
        <taxon>Vanrija</taxon>
    </lineage>
</organism>
<proteinExistence type="predicted"/>
<accession>A0ABR3QG88</accession>
<protein>
    <submittedName>
        <fullName evidence="1">C6 zinc cluster transcription factor-like protein</fullName>
    </submittedName>
</protein>
<dbReference type="InterPro" id="IPR029033">
    <property type="entry name" value="His_PPase_superfam"/>
</dbReference>
<gene>
    <name evidence="1" type="primary">TFC7_1</name>
    <name evidence="1" type="ORF">Q8F55_001508</name>
</gene>
<reference evidence="1 2" key="1">
    <citation type="submission" date="2023-08" db="EMBL/GenBank/DDBJ databases">
        <title>Annotated Genome Sequence of Vanrija albida AlHP1.</title>
        <authorList>
            <person name="Herzog R."/>
        </authorList>
    </citation>
    <scope>NUCLEOTIDE SEQUENCE [LARGE SCALE GENOMIC DNA]</scope>
    <source>
        <strain evidence="1 2">AlHP1</strain>
    </source>
</reference>